<evidence type="ECO:0000256" key="7">
    <source>
        <dbReference type="RuleBase" id="RU361187"/>
    </source>
</evidence>
<dbReference type="InterPro" id="IPR023296">
    <property type="entry name" value="Glyco_hydro_beta-prop_sf"/>
</dbReference>
<evidence type="ECO:0000256" key="4">
    <source>
        <dbReference type="ARBA" id="ARBA00023295"/>
    </source>
</evidence>
<dbReference type="CDD" id="cd18820">
    <property type="entry name" value="GH43_LbAraf43-like"/>
    <property type="match status" value="1"/>
</dbReference>
<dbReference type="Proteomes" id="UP000286100">
    <property type="component" value="Unassembled WGS sequence"/>
</dbReference>
<evidence type="ECO:0000256" key="1">
    <source>
        <dbReference type="ARBA" id="ARBA00009865"/>
    </source>
</evidence>
<dbReference type="Gene3D" id="2.115.10.20">
    <property type="entry name" value="Glycosyl hydrolase domain, family 43"/>
    <property type="match status" value="1"/>
</dbReference>
<reference evidence="10 11" key="1">
    <citation type="submission" date="2018-09" db="EMBL/GenBank/DDBJ databases">
        <authorList>
            <person name="Zhu H."/>
        </authorList>
    </citation>
    <scope>NUCLEOTIDE SEQUENCE [LARGE SCALE GENOMIC DNA]</scope>
    <source>
        <strain evidence="10 11">K2R01-6</strain>
    </source>
</reference>
<evidence type="ECO:0000256" key="9">
    <source>
        <dbReference type="SAM" id="SignalP"/>
    </source>
</evidence>
<dbReference type="InterPro" id="IPR006710">
    <property type="entry name" value="Glyco_hydro_43"/>
</dbReference>
<dbReference type="EMBL" id="QYUM01000003">
    <property type="protein sequence ID" value="RJF91512.1"/>
    <property type="molecule type" value="Genomic_DNA"/>
</dbReference>
<name>A0A418WNE0_9SPHN</name>
<feature type="active site" description="Proton donor" evidence="5">
    <location>
        <position position="215"/>
    </location>
</feature>
<evidence type="ECO:0000313" key="10">
    <source>
        <dbReference type="EMBL" id="RJF91512.1"/>
    </source>
</evidence>
<evidence type="ECO:0000256" key="2">
    <source>
        <dbReference type="ARBA" id="ARBA00022729"/>
    </source>
</evidence>
<proteinExistence type="inferred from homology"/>
<feature type="site" description="Important for catalytic activity, responsible for pKa modulation of the active site Glu and correct orientation of both the proton donor and substrate" evidence="6">
    <location>
        <position position="156"/>
    </location>
</feature>
<gene>
    <name evidence="10" type="ORF">D3876_10480</name>
</gene>
<evidence type="ECO:0000256" key="5">
    <source>
        <dbReference type="PIRSR" id="PIRSR606710-1"/>
    </source>
</evidence>
<dbReference type="PANTHER" id="PTHR43817">
    <property type="entry name" value="GLYCOSYL HYDROLASE"/>
    <property type="match status" value="1"/>
</dbReference>
<dbReference type="InterPro" id="IPR016828">
    <property type="entry name" value="Alpha-L-arabinofuranosidase"/>
</dbReference>
<evidence type="ECO:0000256" key="3">
    <source>
        <dbReference type="ARBA" id="ARBA00022801"/>
    </source>
</evidence>
<dbReference type="PANTHER" id="PTHR43817:SF1">
    <property type="entry name" value="HYDROLASE, FAMILY 43, PUTATIVE (AFU_ORTHOLOGUE AFUA_3G01660)-RELATED"/>
    <property type="match status" value="1"/>
</dbReference>
<keyword evidence="2 9" id="KW-0732">Signal</keyword>
<keyword evidence="11" id="KW-1185">Reference proteome</keyword>
<dbReference type="RefSeq" id="WP_119763717.1">
    <property type="nucleotide sequence ID" value="NZ_QYUM01000003.1"/>
</dbReference>
<accession>A0A418WNE0</accession>
<feature type="active site" description="Proton acceptor" evidence="5">
    <location>
        <position position="44"/>
    </location>
</feature>
<dbReference type="GO" id="GO:0005975">
    <property type="term" value="P:carbohydrate metabolic process"/>
    <property type="evidence" value="ECO:0007669"/>
    <property type="project" value="InterPro"/>
</dbReference>
<feature type="region of interest" description="Disordered" evidence="8">
    <location>
        <begin position="325"/>
        <end position="344"/>
    </location>
</feature>
<dbReference type="SUPFAM" id="SSF75005">
    <property type="entry name" value="Arabinanase/levansucrase/invertase"/>
    <property type="match status" value="1"/>
</dbReference>
<feature type="signal peptide" evidence="9">
    <location>
        <begin position="1"/>
        <end position="25"/>
    </location>
</feature>
<evidence type="ECO:0000313" key="11">
    <source>
        <dbReference type="Proteomes" id="UP000286100"/>
    </source>
</evidence>
<dbReference type="Pfam" id="PF04616">
    <property type="entry name" value="Glyco_hydro_43"/>
    <property type="match status" value="1"/>
</dbReference>
<keyword evidence="3 7" id="KW-0378">Hydrolase</keyword>
<keyword evidence="4 7" id="KW-0326">Glycosidase</keyword>
<comment type="caution">
    <text evidence="10">The sequence shown here is derived from an EMBL/GenBank/DDBJ whole genome shotgun (WGS) entry which is preliminary data.</text>
</comment>
<dbReference type="AlphaFoldDB" id="A0A418WNE0"/>
<feature type="chain" id="PRO_5019509597" evidence="9">
    <location>
        <begin position="26"/>
        <end position="344"/>
    </location>
</feature>
<protein>
    <submittedName>
        <fullName evidence="10">Alpha-N-arabinofuranosidase</fullName>
    </submittedName>
</protein>
<comment type="similarity">
    <text evidence="1 7">Belongs to the glycosyl hydrolase 43 family.</text>
</comment>
<dbReference type="GO" id="GO:0004553">
    <property type="term" value="F:hydrolase activity, hydrolyzing O-glycosyl compounds"/>
    <property type="evidence" value="ECO:0007669"/>
    <property type="project" value="InterPro"/>
</dbReference>
<dbReference type="OrthoDB" id="177947at2"/>
<evidence type="ECO:0000256" key="8">
    <source>
        <dbReference type="SAM" id="MobiDB-lite"/>
    </source>
</evidence>
<sequence>MRLPRSALALIAFASVATTLPVAHAQAGPVAGHFRNPLLDSGPDPWVTREGDQYYYMHTLGNALAIWKTRDIADLANAQRKTVWTPPKTGPNAISIWAPELHRIDGKWYIYYTAAESGHDDDAHRGVFVLENGADDPLEGTWIDRGRINTQHTGIDGTTFSYRGQRYFVYSPYVGPDSVLSIARMSNPWTLAGNETIIARPDLQWERQGGRQILEGPEFLPGPKGDLFLSYSASACWSDDYALGLLRAPAGSDPLDAGAWTKSPKPVFAKAPENGVYAPGHNGFFTSPDGKETWIIYHANPGPDMQCTPKRSPRIQKVEFDAAGAPVFGKPVGPDEPLSRPSGN</sequence>
<evidence type="ECO:0000256" key="6">
    <source>
        <dbReference type="PIRSR" id="PIRSR606710-2"/>
    </source>
</evidence>
<organism evidence="10 11">
    <name type="scientific">Sphingomonas cavernae</name>
    <dbReference type="NCBI Taxonomy" id="2320861"/>
    <lineage>
        <taxon>Bacteria</taxon>
        <taxon>Pseudomonadati</taxon>
        <taxon>Pseudomonadota</taxon>
        <taxon>Alphaproteobacteria</taxon>
        <taxon>Sphingomonadales</taxon>
        <taxon>Sphingomonadaceae</taxon>
        <taxon>Sphingomonas</taxon>
    </lineage>
</organism>
<dbReference type="PIRSF" id="PIRSF025414">
    <property type="entry name" value="Alpha-L-arabinofuranosidase"/>
    <property type="match status" value="1"/>
</dbReference>